<feature type="signal peptide" evidence="2">
    <location>
        <begin position="1"/>
        <end position="29"/>
    </location>
</feature>
<sequence length="278" mass="27828">MKRSPTTALVAAALAVVVSAGAAAPAATAAPHGNHRPAAAAKTGHRPVAQHAKHAKPVKSKADQKRLAVEQRKVTTWVAHKDAALARAAVRVAAAGLAEGDVVAATIAADREALAALGTEASAAATPAEVKAIGKQVKQVRPEIYSIVLTGLRRAAAMQQQALSTTDALAELTTQTDAAEVAGADVAAIRESLAAATAANDSVAGLVAAAVEKGIALTASSSHQERAAFLADLAAAGGQLDLATEQLQVIADALAALTVTPVVEEPVVEDPPVVEPVV</sequence>
<proteinExistence type="predicted"/>
<organism evidence="3 4">
    <name type="scientific">Nocardioides mesophilus</name>
    <dbReference type="NCBI Taxonomy" id="433659"/>
    <lineage>
        <taxon>Bacteria</taxon>
        <taxon>Bacillati</taxon>
        <taxon>Actinomycetota</taxon>
        <taxon>Actinomycetes</taxon>
        <taxon>Propionibacteriales</taxon>
        <taxon>Nocardioidaceae</taxon>
        <taxon>Nocardioides</taxon>
    </lineage>
</organism>
<accession>A0A7G9R9V8</accession>
<dbReference type="AlphaFoldDB" id="A0A7G9R9V8"/>
<keyword evidence="4" id="KW-1185">Reference proteome</keyword>
<reference evidence="3 4" key="1">
    <citation type="submission" date="2020-08" db="EMBL/GenBank/DDBJ databases">
        <title>Genome sequence of Nocardioides mesophilus KACC 16243T.</title>
        <authorList>
            <person name="Hyun D.-W."/>
            <person name="Bae J.-W."/>
        </authorList>
    </citation>
    <scope>NUCLEOTIDE SEQUENCE [LARGE SCALE GENOMIC DNA]</scope>
    <source>
        <strain evidence="3 4">KACC 16243</strain>
    </source>
</reference>
<evidence type="ECO:0000313" key="3">
    <source>
        <dbReference type="EMBL" id="QNN52383.1"/>
    </source>
</evidence>
<dbReference type="EMBL" id="CP060713">
    <property type="protein sequence ID" value="QNN52383.1"/>
    <property type="molecule type" value="Genomic_DNA"/>
</dbReference>
<keyword evidence="2" id="KW-0732">Signal</keyword>
<dbReference type="Proteomes" id="UP000515947">
    <property type="component" value="Chromosome"/>
</dbReference>
<dbReference type="RefSeq" id="WP_187578225.1">
    <property type="nucleotide sequence ID" value="NZ_CP060713.1"/>
</dbReference>
<evidence type="ECO:0000256" key="2">
    <source>
        <dbReference type="SAM" id="SignalP"/>
    </source>
</evidence>
<gene>
    <name evidence="3" type="ORF">H9L09_18180</name>
</gene>
<dbReference type="KEGG" id="nmes:H9L09_18180"/>
<protein>
    <submittedName>
        <fullName evidence="3">Uncharacterized protein</fullName>
    </submittedName>
</protein>
<feature type="region of interest" description="Disordered" evidence="1">
    <location>
        <begin position="27"/>
        <end position="62"/>
    </location>
</feature>
<name>A0A7G9R9V8_9ACTN</name>
<evidence type="ECO:0000256" key="1">
    <source>
        <dbReference type="SAM" id="MobiDB-lite"/>
    </source>
</evidence>
<feature type="chain" id="PRO_5028931219" evidence="2">
    <location>
        <begin position="30"/>
        <end position="278"/>
    </location>
</feature>
<evidence type="ECO:0000313" key="4">
    <source>
        <dbReference type="Proteomes" id="UP000515947"/>
    </source>
</evidence>